<comment type="caution">
    <text evidence="1">The sequence shown here is derived from an EMBL/GenBank/DDBJ whole genome shotgun (WGS) entry which is preliminary data.</text>
</comment>
<organism evidence="1 2">
    <name type="scientific">Sphaerisporangium melleum</name>
    <dbReference type="NCBI Taxonomy" id="321316"/>
    <lineage>
        <taxon>Bacteria</taxon>
        <taxon>Bacillati</taxon>
        <taxon>Actinomycetota</taxon>
        <taxon>Actinomycetes</taxon>
        <taxon>Streptosporangiales</taxon>
        <taxon>Streptosporangiaceae</taxon>
        <taxon>Sphaerisporangium</taxon>
    </lineage>
</organism>
<accession>A0A917REC7</accession>
<evidence type="ECO:0000313" key="2">
    <source>
        <dbReference type="Proteomes" id="UP000645217"/>
    </source>
</evidence>
<keyword evidence="2" id="KW-1185">Reference proteome</keyword>
<reference evidence="1" key="2">
    <citation type="submission" date="2020-09" db="EMBL/GenBank/DDBJ databases">
        <authorList>
            <person name="Sun Q."/>
            <person name="Ohkuma M."/>
        </authorList>
    </citation>
    <scope>NUCLEOTIDE SEQUENCE</scope>
    <source>
        <strain evidence="1">JCM 13064</strain>
    </source>
</reference>
<protein>
    <submittedName>
        <fullName evidence="1">Uncharacterized protein</fullName>
    </submittedName>
</protein>
<dbReference type="Proteomes" id="UP000645217">
    <property type="component" value="Unassembled WGS sequence"/>
</dbReference>
<dbReference type="AlphaFoldDB" id="A0A917REC7"/>
<proteinExistence type="predicted"/>
<sequence>MLLELLGERLPAPALPEAATERAAYEAYVRLRDRSSPSPTGFSPEEAQALRTARDEWRLACALLAGASGGAAEYAALRLGRPIEFEELRALLSARPSPPG</sequence>
<gene>
    <name evidence="1" type="ORF">GCM10007964_51100</name>
</gene>
<dbReference type="EMBL" id="BMNT01000030">
    <property type="protein sequence ID" value="GGL02812.1"/>
    <property type="molecule type" value="Genomic_DNA"/>
</dbReference>
<name>A0A917REC7_9ACTN</name>
<reference evidence="1" key="1">
    <citation type="journal article" date="2014" name="Int. J. Syst. Evol. Microbiol.">
        <title>Complete genome sequence of Corynebacterium casei LMG S-19264T (=DSM 44701T), isolated from a smear-ripened cheese.</title>
        <authorList>
            <consortium name="US DOE Joint Genome Institute (JGI-PGF)"/>
            <person name="Walter F."/>
            <person name="Albersmeier A."/>
            <person name="Kalinowski J."/>
            <person name="Ruckert C."/>
        </authorList>
    </citation>
    <scope>NUCLEOTIDE SEQUENCE</scope>
    <source>
        <strain evidence="1">JCM 13064</strain>
    </source>
</reference>
<evidence type="ECO:0000313" key="1">
    <source>
        <dbReference type="EMBL" id="GGL02812.1"/>
    </source>
</evidence>